<dbReference type="Proteomes" id="UP000295221">
    <property type="component" value="Unassembled WGS sequence"/>
</dbReference>
<protein>
    <submittedName>
        <fullName evidence="1">Uncharacterized protein</fullName>
    </submittedName>
</protein>
<comment type="caution">
    <text evidence="1">The sequence shown here is derived from an EMBL/GenBank/DDBJ whole genome shotgun (WGS) entry which is preliminary data.</text>
</comment>
<reference evidence="1 2" key="1">
    <citation type="submission" date="2019-03" db="EMBL/GenBank/DDBJ databases">
        <title>Genomic Encyclopedia of Type Strains, Phase IV (KMG-IV): sequencing the most valuable type-strain genomes for metagenomic binning, comparative biology and taxonomic classification.</title>
        <authorList>
            <person name="Goeker M."/>
        </authorList>
    </citation>
    <scope>NUCLEOTIDE SEQUENCE [LARGE SCALE GENOMIC DNA]</scope>
    <source>
        <strain evidence="1 2">DSM 24179</strain>
    </source>
</reference>
<dbReference type="RefSeq" id="WP_165921798.1">
    <property type="nucleotide sequence ID" value="NZ_SLWK01000002.1"/>
</dbReference>
<gene>
    <name evidence="1" type="ORF">EV194_102139</name>
</gene>
<proteinExistence type="predicted"/>
<evidence type="ECO:0000313" key="2">
    <source>
        <dbReference type="Proteomes" id="UP000295221"/>
    </source>
</evidence>
<evidence type="ECO:0000313" key="1">
    <source>
        <dbReference type="EMBL" id="TCO09713.1"/>
    </source>
</evidence>
<keyword evidence="2" id="KW-1185">Reference proteome</keyword>
<dbReference type="EMBL" id="SLWK01000002">
    <property type="protein sequence ID" value="TCO09713.1"/>
    <property type="molecule type" value="Genomic_DNA"/>
</dbReference>
<name>A0A4R2GLB9_9BACT</name>
<dbReference type="AlphaFoldDB" id="A0A4R2GLB9"/>
<accession>A0A4R2GLB9</accession>
<organism evidence="1 2">
    <name type="scientific">Natronoflexus pectinivorans</name>
    <dbReference type="NCBI Taxonomy" id="682526"/>
    <lineage>
        <taxon>Bacteria</taxon>
        <taxon>Pseudomonadati</taxon>
        <taxon>Bacteroidota</taxon>
        <taxon>Bacteroidia</taxon>
        <taxon>Marinilabiliales</taxon>
        <taxon>Marinilabiliaceae</taxon>
        <taxon>Natronoflexus</taxon>
    </lineage>
</organism>
<sequence>MTQLNDSDIFTRTLFLPPGRVIGHKFFNGDITGNQWDGNEELEGMECVDE</sequence>